<accession>A0A0D6EXS7</accession>
<dbReference type="HOGENOM" id="CLU_022291_3_0_4"/>
<dbReference type="NCBIfam" id="NF001126">
    <property type="entry name" value="PRK00139.1-4"/>
    <property type="match status" value="1"/>
</dbReference>
<dbReference type="STRING" id="1581557.BN1208_1177"/>
<keyword evidence="13" id="KW-1185">Reference proteome</keyword>
<keyword evidence="4 7" id="KW-0573">Peptidoglycan synthesis</keyword>
<dbReference type="GO" id="GO:0071555">
    <property type="term" value="P:cell wall organization"/>
    <property type="evidence" value="ECO:0007669"/>
    <property type="project" value="UniProtKB-KW"/>
</dbReference>
<feature type="binding site" evidence="7">
    <location>
        <position position="19"/>
    </location>
    <ligand>
        <name>UDP-N-acetyl-alpha-D-muramoyl-L-alanyl-D-glutamate</name>
        <dbReference type="ChEBI" id="CHEBI:83900"/>
    </ligand>
</feature>
<feature type="binding site" evidence="7">
    <location>
        <begin position="143"/>
        <end position="144"/>
    </location>
    <ligand>
        <name>UDP-N-acetyl-alpha-D-muramoyl-L-alanyl-D-glutamate</name>
        <dbReference type="ChEBI" id="CHEBI:83900"/>
    </ligand>
</feature>
<gene>
    <name evidence="7 12" type="primary">murE</name>
    <name evidence="12" type="ORF">BN1208_1177</name>
</gene>
<dbReference type="EMBL" id="LN827929">
    <property type="protein sequence ID" value="CEZ20058.1"/>
    <property type="molecule type" value="Genomic_DNA"/>
</dbReference>
<dbReference type="GO" id="GO:0005524">
    <property type="term" value="F:ATP binding"/>
    <property type="evidence" value="ECO:0007669"/>
    <property type="project" value="UniProtKB-UniRule"/>
</dbReference>
<feature type="binding site" evidence="7">
    <location>
        <position position="444"/>
    </location>
    <ligand>
        <name>meso-2,6-diaminopimelate</name>
        <dbReference type="ChEBI" id="CHEBI:57791"/>
    </ligand>
</feature>
<dbReference type="Gene3D" id="3.40.1390.10">
    <property type="entry name" value="MurE/MurF, N-terminal domain"/>
    <property type="match status" value="1"/>
</dbReference>
<evidence type="ECO:0000256" key="5">
    <source>
        <dbReference type="ARBA" id="ARBA00023306"/>
    </source>
</evidence>
<evidence type="ECO:0000256" key="2">
    <source>
        <dbReference type="ARBA" id="ARBA00022618"/>
    </source>
</evidence>
<dbReference type="Pfam" id="PF02875">
    <property type="entry name" value="Mur_ligase_C"/>
    <property type="match status" value="1"/>
</dbReference>
<dbReference type="InterPro" id="IPR000713">
    <property type="entry name" value="Mur_ligase_N"/>
</dbReference>
<dbReference type="PANTHER" id="PTHR23135">
    <property type="entry name" value="MUR LIGASE FAMILY MEMBER"/>
    <property type="match status" value="1"/>
</dbReference>
<dbReference type="AlphaFoldDB" id="A0A0D6EXS7"/>
<keyword evidence="7" id="KW-0963">Cytoplasm</keyword>
<dbReference type="UniPathway" id="UPA00219"/>
<dbReference type="GO" id="GO:0000287">
    <property type="term" value="F:magnesium ion binding"/>
    <property type="evidence" value="ECO:0007669"/>
    <property type="project" value="UniProtKB-UniRule"/>
</dbReference>
<keyword evidence="7" id="KW-0547">Nucleotide-binding</keyword>
<keyword evidence="7" id="KW-0067">ATP-binding</keyword>
<dbReference type="SUPFAM" id="SSF53244">
    <property type="entry name" value="MurD-like peptide ligases, peptide-binding domain"/>
    <property type="match status" value="1"/>
</dbReference>
<sequence>MKSVLKKIGHHISDISNDSRNIKKDSLFLAYPGIHDDGRAYIEAAIKKGAKAILYEKKNFVWKKTWSTNHYAVAELKNKEGEIAHSFFKEPSKQMLTIGITGTNGKTSCAYWAAEIQNLLGKKSGVIGTLGFGYKKLKSHSYTTPDAISNHRILRQFKNKKIESVVMEVSSHALSQGRVNGILFDVAVFTNLSRDHLDYHLNLQNYFNEKKKLFQFPSLKVAVINIDDPYGKKLITFLTKNETKVLSYGIKNGDIRATHIEYSNSHTYFQIAYKKETYKVKAPVVGEFNVYNLLAVIASLIASGYSIQKIVKQISFISQVPGRMERLGSKNTPKIFIDYAHTPDALKKALQTLKKQTDGNLICVFGCGGDRDNGKRKDMAEVASNIADINFITSDNPRNESPGKIIKEISKYMEGHYRVEIDRHKAIQKAIKSAKKNDVILIAGKGHETYQEIKGVKYPFSDQLFARKALKAYKAI</sequence>
<dbReference type="GO" id="GO:0008765">
    <property type="term" value="F:UDP-N-acetylmuramoylalanyl-D-glutamate-2,6-diaminopimelate ligase activity"/>
    <property type="evidence" value="ECO:0007669"/>
    <property type="project" value="UniProtKB-UniRule"/>
</dbReference>
<evidence type="ECO:0000259" key="10">
    <source>
        <dbReference type="Pfam" id="PF02875"/>
    </source>
</evidence>
<feature type="binding site" evidence="7">
    <location>
        <position position="170"/>
    </location>
    <ligand>
        <name>UDP-N-acetyl-alpha-D-muramoyl-L-alanyl-D-glutamate</name>
        <dbReference type="ChEBI" id="CHEBI:83900"/>
    </ligand>
</feature>
<protein>
    <recommendedName>
        <fullName evidence="7">UDP-N-acetylmuramoyl-L-alanyl-D-glutamate--2,6-diaminopimelate ligase</fullName>
        <ecNumber evidence="7">6.3.2.13</ecNumber>
    </recommendedName>
    <alternativeName>
        <fullName evidence="7">Meso-A2pm-adding enzyme</fullName>
    </alternativeName>
    <alternativeName>
        <fullName evidence="7">Meso-diaminopimelate-adding enzyme</fullName>
    </alternativeName>
    <alternativeName>
        <fullName evidence="7">UDP-MurNAc-L-Ala-D-Glu:meso-diaminopimelate ligase</fullName>
    </alternativeName>
    <alternativeName>
        <fullName evidence="7">UDP-MurNAc-tripeptide synthetase</fullName>
    </alternativeName>
    <alternativeName>
        <fullName evidence="7">UDP-N-acetylmuramyl-tripeptide synthetase</fullName>
    </alternativeName>
</protein>
<evidence type="ECO:0000313" key="12">
    <source>
        <dbReference type="EMBL" id="CEZ20058.1"/>
    </source>
</evidence>
<evidence type="ECO:0000256" key="6">
    <source>
        <dbReference type="ARBA" id="ARBA00023316"/>
    </source>
</evidence>
<dbReference type="InterPro" id="IPR035911">
    <property type="entry name" value="MurE/MurF_N"/>
</dbReference>
<comment type="function">
    <text evidence="7">Catalyzes the addition of meso-diaminopimelic acid to the nucleotide precursor UDP-N-acetylmuramoyl-L-alanyl-D-glutamate (UMAG) in the biosynthesis of bacterial cell-wall peptidoglycan.</text>
</comment>
<feature type="domain" description="Mur ligase central" evidence="11">
    <location>
        <begin position="100"/>
        <end position="299"/>
    </location>
</feature>
<evidence type="ECO:0000256" key="8">
    <source>
        <dbReference type="RuleBase" id="RU004135"/>
    </source>
</evidence>
<dbReference type="PANTHER" id="PTHR23135:SF4">
    <property type="entry name" value="UDP-N-ACETYLMURAMOYL-L-ALANYL-D-GLUTAMATE--2,6-DIAMINOPIMELATE LIGASE MURE HOMOLOG, CHLOROPLASTIC"/>
    <property type="match status" value="1"/>
</dbReference>
<dbReference type="InterPro" id="IPR013221">
    <property type="entry name" value="Mur_ligase_cen"/>
</dbReference>
<feature type="binding site" evidence="7">
    <location>
        <begin position="395"/>
        <end position="398"/>
    </location>
    <ligand>
        <name>meso-2,6-diaminopimelate</name>
        <dbReference type="ChEBI" id="CHEBI:57791"/>
    </ligand>
</feature>
<comment type="similarity">
    <text evidence="1 7">Belongs to the MurCDEF family. MurE subfamily.</text>
</comment>
<keyword evidence="3 7" id="KW-0133">Cell shape</keyword>
<evidence type="ECO:0000256" key="3">
    <source>
        <dbReference type="ARBA" id="ARBA00022960"/>
    </source>
</evidence>
<evidence type="ECO:0000256" key="1">
    <source>
        <dbReference type="ARBA" id="ARBA00005898"/>
    </source>
</evidence>
<dbReference type="GO" id="GO:0005737">
    <property type="term" value="C:cytoplasm"/>
    <property type="evidence" value="ECO:0007669"/>
    <property type="project" value="UniProtKB-SubCell"/>
</dbReference>
<comment type="PTM">
    <text evidence="7">Carboxylation is probably crucial for Mg(2+) binding and, consequently, for the gamma-phosphate positioning of ATP.</text>
</comment>
<dbReference type="Gene3D" id="3.90.190.20">
    <property type="entry name" value="Mur ligase, C-terminal domain"/>
    <property type="match status" value="1"/>
</dbReference>
<evidence type="ECO:0000256" key="4">
    <source>
        <dbReference type="ARBA" id="ARBA00022984"/>
    </source>
</evidence>
<dbReference type="EC" id="6.3.2.13" evidence="7"/>
<reference evidence="13" key="1">
    <citation type="submission" date="2014-12" db="EMBL/GenBank/DDBJ databases">
        <authorList>
            <person name="Salcher M.M."/>
        </authorList>
    </citation>
    <scope>NUCLEOTIDE SEQUENCE [LARGE SCALE GENOMIC DNA]</scope>
    <source>
        <strain evidence="13">MMS-10A-171</strain>
    </source>
</reference>
<evidence type="ECO:0000259" key="9">
    <source>
        <dbReference type="Pfam" id="PF01225"/>
    </source>
</evidence>
<feature type="domain" description="Mur ligase N-terminal catalytic" evidence="9">
    <location>
        <begin position="11"/>
        <end position="59"/>
    </location>
</feature>
<dbReference type="RefSeq" id="WP_046488774.1">
    <property type="nucleotide sequence ID" value="NZ_LN827929.1"/>
</dbReference>
<dbReference type="KEGG" id="mbat:BN1208_1177"/>
<evidence type="ECO:0000256" key="7">
    <source>
        <dbReference type="HAMAP-Rule" id="MF_00208"/>
    </source>
</evidence>
<dbReference type="SUPFAM" id="SSF63418">
    <property type="entry name" value="MurE/MurF N-terminal domain"/>
    <property type="match status" value="1"/>
</dbReference>
<feature type="binding site" evidence="7">
    <location>
        <position position="178"/>
    </location>
    <ligand>
        <name>UDP-N-acetyl-alpha-D-muramoyl-L-alanyl-D-glutamate</name>
        <dbReference type="ChEBI" id="CHEBI:83900"/>
    </ligand>
</feature>
<dbReference type="InterPro" id="IPR036565">
    <property type="entry name" value="Mur-like_cat_sf"/>
</dbReference>
<evidence type="ECO:0000313" key="13">
    <source>
        <dbReference type="Proteomes" id="UP000064007"/>
    </source>
</evidence>
<feature type="binding site" evidence="7">
    <location>
        <position position="448"/>
    </location>
    <ligand>
        <name>meso-2,6-diaminopimelate</name>
        <dbReference type="ChEBI" id="CHEBI:57791"/>
    </ligand>
</feature>
<dbReference type="Gene3D" id="3.40.1190.10">
    <property type="entry name" value="Mur-like, catalytic domain"/>
    <property type="match status" value="1"/>
</dbReference>
<dbReference type="GO" id="GO:0009252">
    <property type="term" value="P:peptidoglycan biosynthetic process"/>
    <property type="evidence" value="ECO:0007669"/>
    <property type="project" value="UniProtKB-UniRule"/>
</dbReference>
<dbReference type="OrthoDB" id="9800958at2"/>
<feature type="binding site" evidence="7">
    <location>
        <begin position="102"/>
        <end position="108"/>
    </location>
    <ligand>
        <name>ATP</name>
        <dbReference type="ChEBI" id="CHEBI:30616"/>
    </ligand>
</feature>
<feature type="modified residue" description="N6-carboxylysine" evidence="7">
    <location>
        <position position="210"/>
    </location>
</feature>
<comment type="cofactor">
    <cofactor evidence="7">
        <name>Mg(2+)</name>
        <dbReference type="ChEBI" id="CHEBI:18420"/>
    </cofactor>
</comment>
<keyword evidence="2 7" id="KW-0132">Cell division</keyword>
<dbReference type="Pfam" id="PF08245">
    <property type="entry name" value="Mur_ligase_M"/>
    <property type="match status" value="1"/>
</dbReference>
<dbReference type="InterPro" id="IPR005761">
    <property type="entry name" value="UDP-N-AcMur-Glu-dNH2Pim_ligase"/>
</dbReference>
<keyword evidence="6 7" id="KW-0961">Cell wall biogenesis/degradation</keyword>
<evidence type="ECO:0000259" key="11">
    <source>
        <dbReference type="Pfam" id="PF08245"/>
    </source>
</evidence>
<name>A0A0D6EXS7_9PROT</name>
<comment type="pathway">
    <text evidence="7 8">Cell wall biogenesis; peptidoglycan biosynthesis.</text>
</comment>
<keyword evidence="5 7" id="KW-0131">Cell cycle</keyword>
<dbReference type="InterPro" id="IPR004101">
    <property type="entry name" value="Mur_ligase_C"/>
</dbReference>
<dbReference type="Pfam" id="PF01225">
    <property type="entry name" value="Mur_ligase"/>
    <property type="match status" value="1"/>
</dbReference>
<comment type="catalytic activity">
    <reaction evidence="7">
        <text>UDP-N-acetyl-alpha-D-muramoyl-L-alanyl-D-glutamate + meso-2,6-diaminopimelate + ATP = UDP-N-acetyl-alpha-D-muramoyl-L-alanyl-gamma-D-glutamyl-meso-2,6-diaminopimelate + ADP + phosphate + H(+)</text>
        <dbReference type="Rhea" id="RHEA:23676"/>
        <dbReference type="ChEBI" id="CHEBI:15378"/>
        <dbReference type="ChEBI" id="CHEBI:30616"/>
        <dbReference type="ChEBI" id="CHEBI:43474"/>
        <dbReference type="ChEBI" id="CHEBI:57791"/>
        <dbReference type="ChEBI" id="CHEBI:83900"/>
        <dbReference type="ChEBI" id="CHEBI:83905"/>
        <dbReference type="ChEBI" id="CHEBI:456216"/>
        <dbReference type="EC" id="6.3.2.13"/>
    </reaction>
</comment>
<dbReference type="Proteomes" id="UP000064007">
    <property type="component" value="Chromosome 1"/>
</dbReference>
<dbReference type="SUPFAM" id="SSF53623">
    <property type="entry name" value="MurD-like peptide ligases, catalytic domain"/>
    <property type="match status" value="1"/>
</dbReference>
<dbReference type="GO" id="GO:0008360">
    <property type="term" value="P:regulation of cell shape"/>
    <property type="evidence" value="ECO:0007669"/>
    <property type="project" value="UniProtKB-KW"/>
</dbReference>
<dbReference type="NCBIfam" id="TIGR01085">
    <property type="entry name" value="murE"/>
    <property type="match status" value="1"/>
</dbReference>
<feature type="binding site" evidence="7">
    <location>
        <position position="371"/>
    </location>
    <ligand>
        <name>meso-2,6-diaminopimelate</name>
        <dbReference type="ChEBI" id="CHEBI:57791"/>
    </ligand>
</feature>
<comment type="caution">
    <text evidence="7">Lacks conserved residue(s) required for the propagation of feature annotation.</text>
</comment>
<dbReference type="InterPro" id="IPR036615">
    <property type="entry name" value="Mur_ligase_C_dom_sf"/>
</dbReference>
<dbReference type="HAMAP" id="MF_00208">
    <property type="entry name" value="MurE"/>
    <property type="match status" value="1"/>
</dbReference>
<feature type="domain" description="Mur ligase C-terminal" evidence="10">
    <location>
        <begin position="322"/>
        <end position="446"/>
    </location>
</feature>
<dbReference type="NCBIfam" id="NF001124">
    <property type="entry name" value="PRK00139.1-2"/>
    <property type="match status" value="1"/>
</dbReference>
<comment type="subcellular location">
    <subcellularLocation>
        <location evidence="7 8">Cytoplasm</location>
    </subcellularLocation>
</comment>
<proteinExistence type="inferred from homology"/>
<feature type="binding site" evidence="7">
    <location>
        <position position="176"/>
    </location>
    <ligand>
        <name>UDP-N-acetyl-alpha-D-muramoyl-L-alanyl-D-glutamate</name>
        <dbReference type="ChEBI" id="CHEBI:83900"/>
    </ligand>
</feature>
<keyword evidence="7" id="KW-0460">Magnesium</keyword>
<organism evidence="12 13">
    <name type="scientific">Candidatus Methylopumilus planktonicus</name>
    <dbReference type="NCBI Taxonomy" id="1581557"/>
    <lineage>
        <taxon>Bacteria</taxon>
        <taxon>Pseudomonadati</taxon>
        <taxon>Pseudomonadota</taxon>
        <taxon>Betaproteobacteria</taxon>
        <taxon>Nitrosomonadales</taxon>
        <taxon>Methylophilaceae</taxon>
        <taxon>Candidatus Methylopumilus</taxon>
    </lineage>
</organism>
<feature type="short sequence motif" description="Meso-diaminopimelate recognition motif" evidence="7">
    <location>
        <begin position="395"/>
        <end position="398"/>
    </location>
</feature>
<keyword evidence="7 12" id="KW-0436">Ligase</keyword>
<dbReference type="GO" id="GO:0051301">
    <property type="term" value="P:cell division"/>
    <property type="evidence" value="ECO:0007669"/>
    <property type="project" value="UniProtKB-KW"/>
</dbReference>